<dbReference type="InterPro" id="IPR016036">
    <property type="entry name" value="Malonyl_transacylase_ACP-bd"/>
</dbReference>
<dbReference type="SUPFAM" id="SSF55048">
    <property type="entry name" value="Probable ACP-binding domain of malonyl-CoA ACP transacylase"/>
    <property type="match status" value="1"/>
</dbReference>
<dbReference type="SUPFAM" id="SSF53901">
    <property type="entry name" value="Thiolase-like"/>
    <property type="match status" value="1"/>
</dbReference>
<dbReference type="GO" id="GO:0031177">
    <property type="term" value="F:phosphopantetheine binding"/>
    <property type="evidence" value="ECO:0007669"/>
    <property type="project" value="InterPro"/>
</dbReference>
<dbReference type="GO" id="GO:0006633">
    <property type="term" value="P:fatty acid biosynthetic process"/>
    <property type="evidence" value="ECO:0007669"/>
    <property type="project" value="TreeGrafter"/>
</dbReference>
<dbReference type="SMART" id="SM00823">
    <property type="entry name" value="PKS_PP"/>
    <property type="match status" value="1"/>
</dbReference>
<organism evidence="8 9">
    <name type="scientific">Amycolatopsis dendrobii</name>
    <dbReference type="NCBI Taxonomy" id="2760662"/>
    <lineage>
        <taxon>Bacteria</taxon>
        <taxon>Bacillati</taxon>
        <taxon>Actinomycetota</taxon>
        <taxon>Actinomycetes</taxon>
        <taxon>Pseudonocardiales</taxon>
        <taxon>Pseudonocardiaceae</taxon>
        <taxon>Amycolatopsis</taxon>
    </lineage>
</organism>
<feature type="region of interest" description="Disordered" evidence="5">
    <location>
        <begin position="1170"/>
        <end position="1196"/>
    </location>
</feature>
<sequence>MMQDAIAITGMAGRFPGAGDVDQYWRNIRTSTESISFYTKDELRAEGFDEETLANPDFVAAGGELAGSSLFDAAYFGYSPREAELIDPQQRVFLECASAALERANVVPNPRLRVGVLGGAGMNTYLVQNVLAHPELIDPALAPQVIISNDKDYLALRVAYKLGLQGPALTVQTSCSSSLAAVHLGCRMLLTYDCDVVLAGGATVSSPQRRGYVYQRGGVASPDGHCRAFDARADGLAPGSGVGVVVLKRLEEALENRDVIHAVIRGSALNNDGSAKVGFTAPSVALQAEAVAEALASAGVDAASIGYVEAHGTATRLGDPIEVAALTRAFRRTSTATGFCALGSVKTNIGHLDAAAGVAGLIKTAMALRHRELPPSLNFEQPNPHIDFAGSPFFVNVAARPWEADGPRRAGVSAFGLGGTNVHVVLEEAPPRPEPEPSPWPQLLLSSARSPAALSAARTELADHLAARPGVALADVAHTLLRGRQPHPHRLATVAADAAEAIDLLRDPAAGVEAGTADLIFLFPGVTEVPRGAGSELYRRYGVFREAIDECRPQADVLFTGPSRPRDAAVATFASSYALARLLLSWGLAPRAMVGHSMGEYVAAVLAGVLPTADALRLVLLRYELLERIPSGAMLSVPLSEKDIRPLLREDLDVAAVNTAGSTVVSGPVAAIERLEFEAKERGADPVRLRVPVATHSALLEPVLGEFAAAVASTPFAEPRLPYVSSLTGTWADAAEVCRDEYWVRQFRETVRFADALDTLPPDAVAVEVGPGRALASLARAHGRFPCWPLLPTRRARSEMTEFLGAVGQLWQSGADLSAAEIAADETRAYAELPTYPFERQSYWLGAGRAAAAEEGIRYASPLWRRAPLQPTAREDTTYLVLADGAAGTEVARMLPGRVELVTAGVDFARGDVEDYVKVLKSLDVPPTDIVHAWHDDGGLLGQAYDALRLPGPDRTWRLVDRVHDVTGTEALLPGPDGAVDHTVDVDPADPAAAVREIGGGNDPVVAYRGVYRWTRSVEPVALTVPGESALRSGGLYVLSRDSAVFGEHLADRCGAKVVILDAGTETAMLRSIRDVRARHGAIDGVILPARLLDPYALAEALGGGDPLCILHSGPEIPAPIETAVRALNREGGRWLVVSWDGSVGPDDVGDVLERVAAVPEHGVLFVSRPGGRQRENAAGSPEEHSSRHGRPSLPTPYLAARNDIEAELVGIWEEVTGIAPLGVHDDFFALGGHSLMGTQVVARLRAAFGVDFPLARLFDSPTIAEMAQVVVRLAAEADDTGLEALLAEIELSSDDPAADG</sequence>
<dbReference type="Gene3D" id="3.40.366.10">
    <property type="entry name" value="Malonyl-Coenzyme A Acyl Carrier Protein, domain 2"/>
    <property type="match status" value="1"/>
</dbReference>
<keyword evidence="2" id="KW-0596">Phosphopantetheine</keyword>
<evidence type="ECO:0000256" key="5">
    <source>
        <dbReference type="SAM" id="MobiDB-lite"/>
    </source>
</evidence>
<reference evidence="8 9" key="1">
    <citation type="submission" date="2020-08" db="EMBL/GenBank/DDBJ databases">
        <title>Amycolatopsis sp. nov. DR6-1 isolated from Dendrobium heterocarpum.</title>
        <authorList>
            <person name="Tedsree N."/>
            <person name="Kuncharoen N."/>
            <person name="Likhitwitayawuid K."/>
            <person name="Tanasupawat S."/>
        </authorList>
    </citation>
    <scope>NUCLEOTIDE SEQUENCE [LARGE SCALE GENOMIC DNA]</scope>
    <source>
        <strain evidence="8 9">DR6-1</strain>
    </source>
</reference>
<dbReference type="Gene3D" id="1.10.1200.10">
    <property type="entry name" value="ACP-like"/>
    <property type="match status" value="1"/>
</dbReference>
<dbReference type="InterPro" id="IPR020806">
    <property type="entry name" value="PKS_PP-bd"/>
</dbReference>
<dbReference type="PROSITE" id="PS52004">
    <property type="entry name" value="KS3_2"/>
    <property type="match status" value="1"/>
</dbReference>
<dbReference type="InterPro" id="IPR020841">
    <property type="entry name" value="PKS_Beta-ketoAc_synthase_dom"/>
</dbReference>
<evidence type="ECO:0000256" key="1">
    <source>
        <dbReference type="ARBA" id="ARBA00001957"/>
    </source>
</evidence>
<dbReference type="PANTHER" id="PTHR43775:SF37">
    <property type="entry name" value="SI:DKEY-61P9.11"/>
    <property type="match status" value="1"/>
</dbReference>
<dbReference type="Gene3D" id="3.30.70.250">
    <property type="entry name" value="Malonyl-CoA ACP transacylase, ACP-binding"/>
    <property type="match status" value="1"/>
</dbReference>
<dbReference type="Gene3D" id="3.40.47.10">
    <property type="match status" value="1"/>
</dbReference>
<accession>A0A7W3VS30</accession>
<evidence type="ECO:0000256" key="3">
    <source>
        <dbReference type="ARBA" id="ARBA00022553"/>
    </source>
</evidence>
<dbReference type="EMBL" id="JACGZW010000001">
    <property type="protein sequence ID" value="MBB1151762.1"/>
    <property type="molecule type" value="Genomic_DNA"/>
</dbReference>
<dbReference type="PROSITE" id="PS50075">
    <property type="entry name" value="CARRIER"/>
    <property type="match status" value="1"/>
</dbReference>
<dbReference type="PANTHER" id="PTHR43775">
    <property type="entry name" value="FATTY ACID SYNTHASE"/>
    <property type="match status" value="1"/>
</dbReference>
<dbReference type="InterPro" id="IPR014030">
    <property type="entry name" value="Ketoacyl_synth_N"/>
</dbReference>
<dbReference type="FunFam" id="1.10.1200.10:FF:000016">
    <property type="entry name" value="Non-ribosomal peptide synthase"/>
    <property type="match status" value="1"/>
</dbReference>
<keyword evidence="4 8" id="KW-0808">Transferase</keyword>
<dbReference type="InterPro" id="IPR016039">
    <property type="entry name" value="Thiolase-like"/>
</dbReference>
<evidence type="ECO:0000256" key="2">
    <source>
        <dbReference type="ARBA" id="ARBA00022450"/>
    </source>
</evidence>
<gene>
    <name evidence="8" type="ORF">H4281_01315</name>
</gene>
<evidence type="ECO:0000259" key="7">
    <source>
        <dbReference type="PROSITE" id="PS52004"/>
    </source>
</evidence>
<dbReference type="InterPro" id="IPR014043">
    <property type="entry name" value="Acyl_transferase_dom"/>
</dbReference>
<evidence type="ECO:0000313" key="8">
    <source>
        <dbReference type="EMBL" id="MBB1151762.1"/>
    </source>
</evidence>
<dbReference type="SMART" id="SM00827">
    <property type="entry name" value="PKS_AT"/>
    <property type="match status" value="1"/>
</dbReference>
<dbReference type="SMART" id="SM00825">
    <property type="entry name" value="PKS_KS"/>
    <property type="match status" value="1"/>
</dbReference>
<evidence type="ECO:0000313" key="9">
    <source>
        <dbReference type="Proteomes" id="UP000526734"/>
    </source>
</evidence>
<dbReference type="InterPro" id="IPR001227">
    <property type="entry name" value="Ac_transferase_dom_sf"/>
</dbReference>
<dbReference type="Pfam" id="PF16197">
    <property type="entry name" value="KAsynt_C_assoc"/>
    <property type="match status" value="1"/>
</dbReference>
<dbReference type="Proteomes" id="UP000526734">
    <property type="component" value="Unassembled WGS sequence"/>
</dbReference>
<dbReference type="Pfam" id="PF00550">
    <property type="entry name" value="PP-binding"/>
    <property type="match status" value="1"/>
</dbReference>
<dbReference type="Pfam" id="PF02801">
    <property type="entry name" value="Ketoacyl-synt_C"/>
    <property type="match status" value="1"/>
</dbReference>
<proteinExistence type="predicted"/>
<dbReference type="InterPro" id="IPR016035">
    <property type="entry name" value="Acyl_Trfase/lysoPLipase"/>
</dbReference>
<keyword evidence="3" id="KW-0597">Phosphoprotein</keyword>
<dbReference type="InterPro" id="IPR032821">
    <property type="entry name" value="PKS_assoc"/>
</dbReference>
<dbReference type="SUPFAM" id="SSF47336">
    <property type="entry name" value="ACP-like"/>
    <property type="match status" value="1"/>
</dbReference>
<dbReference type="CDD" id="cd00833">
    <property type="entry name" value="PKS"/>
    <property type="match status" value="1"/>
</dbReference>
<evidence type="ECO:0000259" key="6">
    <source>
        <dbReference type="PROSITE" id="PS50075"/>
    </source>
</evidence>
<dbReference type="InterPro" id="IPR036736">
    <property type="entry name" value="ACP-like_sf"/>
</dbReference>
<evidence type="ECO:0000256" key="4">
    <source>
        <dbReference type="ARBA" id="ARBA00022679"/>
    </source>
</evidence>
<dbReference type="InterPro" id="IPR009081">
    <property type="entry name" value="PP-bd_ACP"/>
</dbReference>
<dbReference type="Pfam" id="PF00698">
    <property type="entry name" value="Acyl_transf_1"/>
    <property type="match status" value="1"/>
</dbReference>
<protein>
    <submittedName>
        <fullName evidence="8">Acyltransferase domain-containing protein</fullName>
    </submittedName>
</protein>
<name>A0A7W3VS30_9PSEU</name>
<keyword evidence="9" id="KW-1185">Reference proteome</keyword>
<dbReference type="InterPro" id="IPR050091">
    <property type="entry name" value="PKS_NRPS_Biosynth_Enz"/>
</dbReference>
<dbReference type="Pfam" id="PF00109">
    <property type="entry name" value="ketoacyl-synt"/>
    <property type="match status" value="1"/>
</dbReference>
<dbReference type="PROSITE" id="PS00012">
    <property type="entry name" value="PHOSPHOPANTETHEINE"/>
    <property type="match status" value="1"/>
</dbReference>
<dbReference type="InterPro" id="IPR006162">
    <property type="entry name" value="Ppantetheine_attach_site"/>
</dbReference>
<dbReference type="Gene3D" id="3.30.70.3290">
    <property type="match status" value="1"/>
</dbReference>
<comment type="cofactor">
    <cofactor evidence="1">
        <name>pantetheine 4'-phosphate</name>
        <dbReference type="ChEBI" id="CHEBI:47942"/>
    </cofactor>
</comment>
<dbReference type="InterPro" id="IPR014031">
    <property type="entry name" value="Ketoacyl_synth_C"/>
</dbReference>
<feature type="domain" description="Carrier" evidence="6">
    <location>
        <begin position="1200"/>
        <end position="1275"/>
    </location>
</feature>
<keyword evidence="8" id="KW-0012">Acyltransferase</keyword>
<feature type="domain" description="Ketosynthase family 3 (KS3)" evidence="7">
    <location>
        <begin position="3"/>
        <end position="428"/>
    </location>
</feature>
<dbReference type="SUPFAM" id="SSF52151">
    <property type="entry name" value="FabD/lysophospholipase-like"/>
    <property type="match status" value="1"/>
</dbReference>
<dbReference type="Gene3D" id="1.10.1240.100">
    <property type="match status" value="1"/>
</dbReference>
<dbReference type="GO" id="GO:0004312">
    <property type="term" value="F:fatty acid synthase activity"/>
    <property type="evidence" value="ECO:0007669"/>
    <property type="project" value="TreeGrafter"/>
</dbReference>
<dbReference type="GO" id="GO:0044550">
    <property type="term" value="P:secondary metabolite biosynthetic process"/>
    <property type="evidence" value="ECO:0007669"/>
    <property type="project" value="UniProtKB-ARBA"/>
</dbReference>
<comment type="caution">
    <text evidence="8">The sequence shown here is derived from an EMBL/GenBank/DDBJ whole genome shotgun (WGS) entry which is preliminary data.</text>
</comment>